<feature type="site" description="Participates in a stacking interaction with the thymidine ring of dTDP-4-oxo-6-deoxyglucose" evidence="2">
    <location>
        <position position="138"/>
    </location>
</feature>
<organism evidence="3 4">
    <name type="scientific">Actinomadura mexicana</name>
    <dbReference type="NCBI Taxonomy" id="134959"/>
    <lineage>
        <taxon>Bacteria</taxon>
        <taxon>Bacillati</taxon>
        <taxon>Actinomycetota</taxon>
        <taxon>Actinomycetes</taxon>
        <taxon>Streptosporangiales</taxon>
        <taxon>Thermomonosporaceae</taxon>
        <taxon>Actinomadura</taxon>
    </lineage>
</organism>
<gene>
    <name evidence="3" type="ORF">SAMN06265355_11914</name>
</gene>
<protein>
    <submittedName>
        <fullName evidence="3">NDP-hexose 3,5-(Or5-) epimerasee</fullName>
    </submittedName>
</protein>
<dbReference type="OrthoDB" id="9800680at2"/>
<comment type="similarity">
    <text evidence="1">Belongs to the dTDP-4-dehydrorhamnose 3,5-epimerase family.</text>
</comment>
<dbReference type="PANTHER" id="PTHR21047:SF2">
    <property type="entry name" value="THYMIDINE DIPHOSPHO-4-KETO-RHAMNOSE 3,5-EPIMERASE"/>
    <property type="match status" value="1"/>
</dbReference>
<dbReference type="RefSeq" id="WP_089316007.1">
    <property type="nucleotide sequence ID" value="NZ_FZNP01000019.1"/>
</dbReference>
<dbReference type="InterPro" id="IPR014710">
    <property type="entry name" value="RmlC-like_jellyroll"/>
</dbReference>
<evidence type="ECO:0000313" key="3">
    <source>
        <dbReference type="EMBL" id="SNS49912.1"/>
    </source>
</evidence>
<dbReference type="InterPro" id="IPR011051">
    <property type="entry name" value="RmlC_Cupin_sf"/>
</dbReference>
<evidence type="ECO:0000256" key="1">
    <source>
        <dbReference type="ARBA" id="ARBA00010154"/>
    </source>
</evidence>
<dbReference type="GO" id="GO:0000271">
    <property type="term" value="P:polysaccharide biosynthetic process"/>
    <property type="evidence" value="ECO:0007669"/>
    <property type="project" value="TreeGrafter"/>
</dbReference>
<evidence type="ECO:0000313" key="4">
    <source>
        <dbReference type="Proteomes" id="UP000198420"/>
    </source>
</evidence>
<proteinExistence type="inferred from homology"/>
<keyword evidence="4" id="KW-1185">Reference proteome</keyword>
<reference evidence="4" key="1">
    <citation type="submission" date="2017-06" db="EMBL/GenBank/DDBJ databases">
        <authorList>
            <person name="Varghese N."/>
            <person name="Submissions S."/>
        </authorList>
    </citation>
    <scope>NUCLEOTIDE SEQUENCE [LARGE SCALE GENOMIC DNA]</scope>
    <source>
        <strain evidence="4">DSM 44485</strain>
    </source>
</reference>
<dbReference type="GO" id="GO:0019305">
    <property type="term" value="P:dTDP-rhamnose biosynthetic process"/>
    <property type="evidence" value="ECO:0007669"/>
    <property type="project" value="TreeGrafter"/>
</dbReference>
<dbReference type="InterPro" id="IPR000888">
    <property type="entry name" value="RmlC-like"/>
</dbReference>
<dbReference type="AlphaFoldDB" id="A0A239F177"/>
<name>A0A239F177_9ACTN</name>
<dbReference type="Pfam" id="PF00908">
    <property type="entry name" value="dTDP_sugar_isom"/>
    <property type="match status" value="1"/>
</dbReference>
<accession>A0A239F177</accession>
<dbReference type="Gene3D" id="2.60.120.10">
    <property type="entry name" value="Jelly Rolls"/>
    <property type="match status" value="1"/>
</dbReference>
<dbReference type="CDD" id="cd00438">
    <property type="entry name" value="cupin_RmlC"/>
    <property type="match status" value="1"/>
</dbReference>
<evidence type="ECO:0000256" key="2">
    <source>
        <dbReference type="PIRSR" id="PIRSR600888-3"/>
    </source>
</evidence>
<dbReference type="SUPFAM" id="SSF51182">
    <property type="entry name" value="RmlC-like cupins"/>
    <property type="match status" value="1"/>
</dbReference>
<dbReference type="EMBL" id="FZNP01000019">
    <property type="protein sequence ID" value="SNS49912.1"/>
    <property type="molecule type" value="Genomic_DNA"/>
</dbReference>
<sequence>MHVSETAVPGAYVFTSDHDADRRGDFFEVMRADVLEATLGRPFVPRQINCSTSRRNTLRGIRSVTVPPGQAKYVTCVRGAVRDIVVDLRVGSPAFGHHAVNELYAGSGRSVYVPEGAGHAFLALTDDTCICYALSSTYTPEVQISINPLDPDLALPWGITDPPLLSDRDAAAPTMAETISAGLLSPWQETGAPSMRLRGSNR</sequence>
<dbReference type="GO" id="GO:0008830">
    <property type="term" value="F:dTDP-4-dehydrorhamnose 3,5-epimerase activity"/>
    <property type="evidence" value="ECO:0007669"/>
    <property type="project" value="InterPro"/>
</dbReference>
<dbReference type="Proteomes" id="UP000198420">
    <property type="component" value="Unassembled WGS sequence"/>
</dbReference>
<dbReference type="GO" id="GO:0005829">
    <property type="term" value="C:cytosol"/>
    <property type="evidence" value="ECO:0007669"/>
    <property type="project" value="TreeGrafter"/>
</dbReference>
<dbReference type="PANTHER" id="PTHR21047">
    <property type="entry name" value="DTDP-6-DEOXY-D-GLUCOSE-3,5 EPIMERASE"/>
    <property type="match status" value="1"/>
</dbReference>